<dbReference type="InterPro" id="IPR010982">
    <property type="entry name" value="Lambda_DNA-bd_dom_sf"/>
</dbReference>
<evidence type="ECO:0000313" key="6">
    <source>
        <dbReference type="EMBL" id="NYH71872.1"/>
    </source>
</evidence>
<keyword evidence="7" id="KW-1185">Reference proteome</keyword>
<dbReference type="PANTHER" id="PTHR30146:SF33">
    <property type="entry name" value="TRANSCRIPTIONAL REGULATOR"/>
    <property type="match status" value="1"/>
</dbReference>
<dbReference type="Pfam" id="PF00356">
    <property type="entry name" value="LacI"/>
    <property type="match status" value="1"/>
</dbReference>
<dbReference type="GO" id="GO:0003700">
    <property type="term" value="F:DNA-binding transcription factor activity"/>
    <property type="evidence" value="ECO:0007669"/>
    <property type="project" value="TreeGrafter"/>
</dbReference>
<accession>A0A7Z0BLX6</accession>
<dbReference type="Proteomes" id="UP000578688">
    <property type="component" value="Unassembled WGS sequence"/>
</dbReference>
<protein>
    <submittedName>
        <fullName evidence="6">LacI family gluconate utilization system Gnt-I transcriptional repressor</fullName>
    </submittedName>
</protein>
<organism evidence="6 7">
    <name type="scientific">Phytopseudomonas flavescens</name>
    <dbReference type="NCBI Taxonomy" id="29435"/>
    <lineage>
        <taxon>Bacteria</taxon>
        <taxon>Pseudomonadati</taxon>
        <taxon>Pseudomonadota</taxon>
        <taxon>Gammaproteobacteria</taxon>
        <taxon>Pseudomonadales</taxon>
        <taxon>Pseudomonadaceae</taxon>
        <taxon>Phytopseudomonas</taxon>
    </lineage>
</organism>
<dbReference type="RefSeq" id="WP_179537681.1">
    <property type="nucleotide sequence ID" value="NZ_JACBYV010000001.1"/>
</dbReference>
<evidence type="ECO:0000256" key="4">
    <source>
        <dbReference type="SAM" id="MobiDB-lite"/>
    </source>
</evidence>
<keyword evidence="1" id="KW-0805">Transcription regulation</keyword>
<dbReference type="PROSITE" id="PS50932">
    <property type="entry name" value="HTH_LACI_2"/>
    <property type="match status" value="1"/>
</dbReference>
<evidence type="ECO:0000256" key="3">
    <source>
        <dbReference type="ARBA" id="ARBA00023163"/>
    </source>
</evidence>
<keyword evidence="3" id="KW-0804">Transcription</keyword>
<evidence type="ECO:0000259" key="5">
    <source>
        <dbReference type="PROSITE" id="PS50932"/>
    </source>
</evidence>
<dbReference type="EMBL" id="JACBYV010000001">
    <property type="protein sequence ID" value="NYH71872.1"/>
    <property type="molecule type" value="Genomic_DNA"/>
</dbReference>
<dbReference type="PANTHER" id="PTHR30146">
    <property type="entry name" value="LACI-RELATED TRANSCRIPTIONAL REPRESSOR"/>
    <property type="match status" value="1"/>
</dbReference>
<feature type="region of interest" description="Disordered" evidence="4">
    <location>
        <begin position="1"/>
        <end position="24"/>
    </location>
</feature>
<dbReference type="SUPFAM" id="SSF47413">
    <property type="entry name" value="lambda repressor-like DNA-binding domains"/>
    <property type="match status" value="1"/>
</dbReference>
<dbReference type="CDD" id="cd01575">
    <property type="entry name" value="PBP1_GntR"/>
    <property type="match status" value="1"/>
</dbReference>
<dbReference type="GO" id="GO:0000976">
    <property type="term" value="F:transcription cis-regulatory region binding"/>
    <property type="evidence" value="ECO:0007669"/>
    <property type="project" value="TreeGrafter"/>
</dbReference>
<gene>
    <name evidence="6" type="ORF">FHR27_000482</name>
</gene>
<keyword evidence="2" id="KW-0238">DNA-binding</keyword>
<evidence type="ECO:0000313" key="7">
    <source>
        <dbReference type="Proteomes" id="UP000578688"/>
    </source>
</evidence>
<reference evidence="6 7" key="1">
    <citation type="submission" date="2020-07" db="EMBL/GenBank/DDBJ databases">
        <title>Genomic analyses of the natural microbiome of Caenorhabditis elegans.</title>
        <authorList>
            <person name="Samuel B."/>
        </authorList>
    </citation>
    <scope>NUCLEOTIDE SEQUENCE [LARGE SCALE GENOMIC DNA]</scope>
    <source>
        <strain evidence="6 7">BIGb0408</strain>
    </source>
</reference>
<sequence>MQRDDDRATGRRSSSAPSKPPTLADVAKVAGVSPITVSRTLNQPEIVRPELREKVFRAVHKTGYVPAMLTGVAEQRSRLISLLVPTVANSIFSDTVQALIDTLTEAGHETLIGLTNYSAEREEQLLDAILRRRPDGIVLTGTLHTKASRTRLSRSGIPIVESWDLAPRPLDMLVGFSHEAVGVATARYLTGKGYRRFAVVTLDDPRGHRRCESLIGELASQGIAEVPRVVLPPPATVNLGREGLQRLLAGGERPDVVVCSSDTLAHGILEEATELGIRVPQDLAVMGFGDLSSAAHLHPALSTVCINGADIGVQAARALVQRLDHPHEEPVKVRIDTGFSIVERQSA</sequence>
<dbReference type="CDD" id="cd01392">
    <property type="entry name" value="HTH_LacI"/>
    <property type="match status" value="1"/>
</dbReference>
<dbReference type="AlphaFoldDB" id="A0A7Z0BLX6"/>
<proteinExistence type="predicted"/>
<dbReference type="Pfam" id="PF13377">
    <property type="entry name" value="Peripla_BP_3"/>
    <property type="match status" value="1"/>
</dbReference>
<evidence type="ECO:0000256" key="1">
    <source>
        <dbReference type="ARBA" id="ARBA00023015"/>
    </source>
</evidence>
<dbReference type="SUPFAM" id="SSF53822">
    <property type="entry name" value="Periplasmic binding protein-like I"/>
    <property type="match status" value="1"/>
</dbReference>
<dbReference type="Gene3D" id="1.10.260.40">
    <property type="entry name" value="lambda repressor-like DNA-binding domains"/>
    <property type="match status" value="1"/>
</dbReference>
<dbReference type="SMART" id="SM00354">
    <property type="entry name" value="HTH_LACI"/>
    <property type="match status" value="1"/>
</dbReference>
<feature type="domain" description="HTH lacI-type" evidence="5">
    <location>
        <begin position="21"/>
        <end position="71"/>
    </location>
</feature>
<dbReference type="InterPro" id="IPR046335">
    <property type="entry name" value="LacI/GalR-like_sensor"/>
</dbReference>
<evidence type="ECO:0000256" key="2">
    <source>
        <dbReference type="ARBA" id="ARBA00023125"/>
    </source>
</evidence>
<comment type="caution">
    <text evidence="6">The sequence shown here is derived from an EMBL/GenBank/DDBJ whole genome shotgun (WGS) entry which is preliminary data.</text>
</comment>
<name>A0A7Z0BLX6_9GAMM</name>
<dbReference type="InterPro" id="IPR000843">
    <property type="entry name" value="HTH_LacI"/>
</dbReference>
<dbReference type="InterPro" id="IPR028082">
    <property type="entry name" value="Peripla_BP_I"/>
</dbReference>
<dbReference type="Gene3D" id="3.40.50.2300">
    <property type="match status" value="2"/>
</dbReference>